<feature type="compositionally biased region" description="Acidic residues" evidence="11">
    <location>
        <begin position="1726"/>
        <end position="1735"/>
    </location>
</feature>
<evidence type="ECO:0000256" key="3">
    <source>
        <dbReference type="ARBA" id="ARBA00022475"/>
    </source>
</evidence>
<keyword evidence="10" id="KW-0175">Coiled coil</keyword>
<keyword evidence="4" id="KW-0963">Cytoplasm</keyword>
<feature type="compositionally biased region" description="Basic residues" evidence="11">
    <location>
        <begin position="1655"/>
        <end position="1664"/>
    </location>
</feature>
<dbReference type="GO" id="GO:0007224">
    <property type="term" value="P:smoothened signaling pathway"/>
    <property type="evidence" value="ECO:0007669"/>
    <property type="project" value="InterPro"/>
</dbReference>
<keyword evidence="3" id="KW-1003">Cell membrane</keyword>
<evidence type="ECO:0000256" key="10">
    <source>
        <dbReference type="SAM" id="Coils"/>
    </source>
</evidence>
<feature type="coiled-coil region" evidence="10">
    <location>
        <begin position="875"/>
        <end position="903"/>
    </location>
</feature>
<keyword evidence="6 12" id="KW-1133">Transmembrane helix</keyword>
<evidence type="ECO:0000256" key="1">
    <source>
        <dbReference type="ARBA" id="ARBA00004120"/>
    </source>
</evidence>
<gene>
    <name evidence="13" type="primary">EVC2</name>
    <name evidence="13" type="ORF">AWC38_SpisGene15981</name>
</gene>
<keyword evidence="14" id="KW-1185">Reference proteome</keyword>
<feature type="compositionally biased region" description="Acidic residues" evidence="11">
    <location>
        <begin position="1758"/>
        <end position="1767"/>
    </location>
</feature>
<dbReference type="Proteomes" id="UP000225706">
    <property type="component" value="Unassembled WGS sequence"/>
</dbReference>
<feature type="compositionally biased region" description="Basic residues" evidence="11">
    <location>
        <begin position="1744"/>
        <end position="1754"/>
    </location>
</feature>
<dbReference type="OrthoDB" id="8852462at2759"/>
<evidence type="ECO:0000256" key="7">
    <source>
        <dbReference type="ARBA" id="ARBA00023136"/>
    </source>
</evidence>
<feature type="coiled-coil region" evidence="10">
    <location>
        <begin position="1054"/>
        <end position="1180"/>
    </location>
</feature>
<evidence type="ECO:0000313" key="14">
    <source>
        <dbReference type="Proteomes" id="UP000225706"/>
    </source>
</evidence>
<dbReference type="STRING" id="50429.A0A2B4RME8"/>
<dbReference type="InterPro" id="IPR026501">
    <property type="entry name" value="Limbin/EVC"/>
</dbReference>
<organism evidence="13 14">
    <name type="scientific">Stylophora pistillata</name>
    <name type="common">Smooth cauliflower coral</name>
    <dbReference type="NCBI Taxonomy" id="50429"/>
    <lineage>
        <taxon>Eukaryota</taxon>
        <taxon>Metazoa</taxon>
        <taxon>Cnidaria</taxon>
        <taxon>Anthozoa</taxon>
        <taxon>Hexacorallia</taxon>
        <taxon>Scleractinia</taxon>
        <taxon>Astrocoeniina</taxon>
        <taxon>Pocilloporidae</taxon>
        <taxon>Stylophora</taxon>
    </lineage>
</organism>
<reference evidence="14" key="1">
    <citation type="journal article" date="2017" name="bioRxiv">
        <title>Comparative analysis of the genomes of Stylophora pistillata and Acropora digitifera provides evidence for extensive differences between species of corals.</title>
        <authorList>
            <person name="Voolstra C.R."/>
            <person name="Li Y."/>
            <person name="Liew Y.J."/>
            <person name="Baumgarten S."/>
            <person name="Zoccola D."/>
            <person name="Flot J.-F."/>
            <person name="Tambutte S."/>
            <person name="Allemand D."/>
            <person name="Aranda M."/>
        </authorList>
    </citation>
    <scope>NUCLEOTIDE SEQUENCE [LARGE SCALE GENOMIC DNA]</scope>
</reference>
<evidence type="ECO:0000256" key="4">
    <source>
        <dbReference type="ARBA" id="ARBA00022490"/>
    </source>
</evidence>
<evidence type="ECO:0000256" key="9">
    <source>
        <dbReference type="ARBA" id="ARBA00023273"/>
    </source>
</evidence>
<accession>A0A2B4RME8</accession>
<feature type="compositionally biased region" description="Basic and acidic residues" evidence="11">
    <location>
        <begin position="1693"/>
        <end position="1708"/>
    </location>
</feature>
<name>A0A2B4RME8_STYPI</name>
<sequence length="1767" mass="200850">MQKLSMRLNASSWVYGHLYIYVKPSVAAGSFHDVNLTLKYTREGWLPIEDADTETIRIKDVTSLTPSVVSSDVSEPSGDPMDITIGEDVVLQATVQIPVSTNADFFLKLFGSGFEAVDGQITAVGRNIKSLQKQIDAAYNLGVSGSTVSSKLGTVLNVGNYTQLSENTITYTATMRVGDVVQNTNGRRLAIVSDTIVDGRPQVPSSLTLKVILPDLSVTVTVNKISGVDRNEDLTFTVQLSHSRYSASHAYRVLLEIAAPNEYFENVQKVGSPDIGVLSVVSGNNAPSGNPRYNNSNTKVILYEVTNGLLLGGKSVSFHYEATTVADLQPSILISSPVYLSFATLPPSLSPREGRKFEHNSDQATFSTFRPLPYVTVSFHAPANGSFDAGDKVDYELILNNIDSTITAYSLSVVVTFETVDTNNFNTSCSRGSPSFNATTKQSRVFVTPLAPSESIRCKYESRLQARISPKQLISQMVTVKYYNTDVGNNPQNAASYNEEKHANITTKPIDTSILSSQNADKLQAGDPVNFTLRLQLPECETNLSVVVDLPTVPESVIDLPRKRRSLQGIGIGSEEDNLSSRRKRSSGVVNTLSPVLSDSFVKYGDGLTLSLIPAITLLNPTTLTIAFGTVQNLPGSGSNDTVEIFLKFNTANRPLILSGRRLYLAVKLNFDAGSDSGVKQFVIIGPLVKPLLSIVKTVEIVETNMDSPLLLFNITIGHTNASIYDASNLTVEDFTQGMDFYDSDLSTQGAFVTFPRKNTFEIRFTLRSLRVGETRSFIYVAQFKVDEKEPTTLRIPAVETWKSVQLNSLTYRLSSDASTSCLQRANVDEPERRKVFGYFALGVFLGLLIGALIAAILILVVIKCCDKGKMAPYYTREKKNILELLKRRQDAQEEELKQNLKLEQDVEMEKLRKRFTNTTTMTVLTGGSQYIYHSSEMPDNKPVETHKETSIVQTDESIVPILTLDNAAQTEKEFNSLDVQATAALDADLEAQRQNMFIRALKLLAKKLRVKRDISSEQENKFALEIKQAIGAVAFKMAAEYRRKSAELRKSLAADGKNRLDALQREQAKEREETENKIKGLVNEREKKNILELLKRRQDAQEEELKQNLKLEQDVEMEKLRKVREHQREIKEFEEQQDEKFERVEIDTVSSITEKQKILQKHREEIEEIEQTSDREAAEQIEALRDQQTSDGNQMIKSNTQKMYQELVVKGLSESEKEAILERHMADLAMQQDAREEERKRQRGMLEKRLEKQRAALEKKMKEEQMEQAKIRKQEDKIVGDLIINQVAMSEEEREKIIQEHEKNLAALESSLTLNKLRQRQMLEDKLAQRRKRRMEELERKQMHETKDRDYEDRILVEGEDIDMIKKHEQEKIAAMKEDELQIDDEMETVRQEMLAERSKRLEEHHEKLGAIIATLQIEKAKQISKIAMQQQALGQLQAGLIDELESKGTFKDPETEKIMEKYQKDTKNLEDNLKLQKERQEKALRERLQERMQQREETLAQKQKDELTQYLNNLNVNNMAMKLRKAALKARHEKERNEMRNRLQKEIDQSINELKMTFDIKRMQAIEEQNIKLISILVQQGKLQEDELESVLKYLFPKKSPNEIDELLSKIYGSGHSKGSKQTITDLRRPSALEARIRRRSSIHMTTPPAIRKQSKKKKKSRKDQDELPPINFKGSKKGFNLNESIRGYRTLRDDEQNDSQRETDNQQHAPQKRGSYQQLTEENNQELVDEMFGDSPEKDRKKSGKKRRRRRPREDDDDDDEPVV</sequence>
<protein>
    <submittedName>
        <fullName evidence="13">Limbin</fullName>
    </submittedName>
</protein>
<comment type="caution">
    <text evidence="13">The sequence shown here is derived from an EMBL/GenBank/DDBJ whole genome shotgun (WGS) entry which is preliminary data.</text>
</comment>
<evidence type="ECO:0000256" key="8">
    <source>
        <dbReference type="ARBA" id="ARBA00023212"/>
    </source>
</evidence>
<evidence type="ECO:0000256" key="6">
    <source>
        <dbReference type="ARBA" id="ARBA00022989"/>
    </source>
</evidence>
<dbReference type="PANTHER" id="PTHR16795">
    <property type="entry name" value="LIMBIN/ELLIS-VAN CREVELD PROTEIN"/>
    <property type="match status" value="1"/>
</dbReference>
<keyword evidence="5 12" id="KW-0812">Transmembrane</keyword>
<dbReference type="GO" id="GO:0060170">
    <property type="term" value="C:ciliary membrane"/>
    <property type="evidence" value="ECO:0007669"/>
    <property type="project" value="TreeGrafter"/>
</dbReference>
<feature type="region of interest" description="Disordered" evidence="11">
    <location>
        <begin position="1617"/>
        <end position="1767"/>
    </location>
</feature>
<evidence type="ECO:0000256" key="5">
    <source>
        <dbReference type="ARBA" id="ARBA00022692"/>
    </source>
</evidence>
<evidence type="ECO:0000256" key="2">
    <source>
        <dbReference type="ARBA" id="ARBA00004162"/>
    </source>
</evidence>
<proteinExistence type="predicted"/>
<feature type="coiled-coil region" evidence="10">
    <location>
        <begin position="1222"/>
        <end position="1312"/>
    </location>
</feature>
<feature type="coiled-coil region" evidence="10">
    <location>
        <begin position="1461"/>
        <end position="1551"/>
    </location>
</feature>
<dbReference type="PANTHER" id="PTHR16795:SF14">
    <property type="entry name" value="LIMBIN"/>
    <property type="match status" value="1"/>
</dbReference>
<keyword evidence="8" id="KW-0206">Cytoskeleton</keyword>
<keyword evidence="7 12" id="KW-0472">Membrane</keyword>
<feature type="compositionally biased region" description="Polar residues" evidence="11">
    <location>
        <begin position="1709"/>
        <end position="1725"/>
    </location>
</feature>
<dbReference type="GO" id="GO:0098797">
    <property type="term" value="C:plasma membrane protein complex"/>
    <property type="evidence" value="ECO:0007669"/>
    <property type="project" value="TreeGrafter"/>
</dbReference>
<feature type="transmembrane region" description="Helical" evidence="12">
    <location>
        <begin position="836"/>
        <end position="863"/>
    </location>
</feature>
<evidence type="ECO:0000313" key="13">
    <source>
        <dbReference type="EMBL" id="PFX19604.1"/>
    </source>
</evidence>
<evidence type="ECO:0000256" key="11">
    <source>
        <dbReference type="SAM" id="MobiDB-lite"/>
    </source>
</evidence>
<keyword evidence="9" id="KW-0966">Cell projection</keyword>
<comment type="subcellular location">
    <subcellularLocation>
        <location evidence="2">Cell membrane</location>
        <topology evidence="2">Single-pass membrane protein</topology>
    </subcellularLocation>
    <subcellularLocation>
        <location evidence="1">Cytoplasm</location>
        <location evidence="1">Cytoskeleton</location>
        <location evidence="1">Cilium basal body</location>
    </subcellularLocation>
</comment>
<dbReference type="EMBL" id="LSMT01000352">
    <property type="protein sequence ID" value="PFX19604.1"/>
    <property type="molecule type" value="Genomic_DNA"/>
</dbReference>
<evidence type="ECO:0000256" key="12">
    <source>
        <dbReference type="SAM" id="Phobius"/>
    </source>
</evidence>